<evidence type="ECO:0000313" key="9">
    <source>
        <dbReference type="Proteomes" id="UP000315983"/>
    </source>
</evidence>
<keyword evidence="3 5" id="KW-0238">DNA-binding</keyword>
<evidence type="ECO:0000256" key="4">
    <source>
        <dbReference type="ARBA" id="ARBA00023163"/>
    </source>
</evidence>
<proteinExistence type="predicted"/>
<dbReference type="GO" id="GO:0003700">
    <property type="term" value="F:DNA-binding transcription factor activity"/>
    <property type="evidence" value="ECO:0007669"/>
    <property type="project" value="TreeGrafter"/>
</dbReference>
<organism evidence="8 9">
    <name type="scientific">Salinispora arenicola</name>
    <dbReference type="NCBI Taxonomy" id="168697"/>
    <lineage>
        <taxon>Bacteria</taxon>
        <taxon>Bacillati</taxon>
        <taxon>Actinomycetota</taxon>
        <taxon>Actinomycetes</taxon>
        <taxon>Micromonosporales</taxon>
        <taxon>Micromonosporaceae</taxon>
        <taxon>Salinispora</taxon>
    </lineage>
</organism>
<dbReference type="PANTHER" id="PTHR30055">
    <property type="entry name" value="HTH-TYPE TRANSCRIPTIONAL REGULATOR RUTR"/>
    <property type="match status" value="1"/>
</dbReference>
<comment type="caution">
    <text evidence="8">The sequence shown here is derived from an EMBL/GenBank/DDBJ whole genome shotgun (WGS) entry which is preliminary data.</text>
</comment>
<evidence type="ECO:0000313" key="8">
    <source>
        <dbReference type="EMBL" id="TQL38728.1"/>
    </source>
</evidence>
<dbReference type="EMBL" id="VFOL01000001">
    <property type="protein sequence ID" value="TQL38728.1"/>
    <property type="molecule type" value="Genomic_DNA"/>
</dbReference>
<keyword evidence="4" id="KW-0804">Transcription</keyword>
<evidence type="ECO:0000313" key="7">
    <source>
        <dbReference type="EMBL" id="GIM85827.1"/>
    </source>
</evidence>
<gene>
    <name evidence="7" type="primary">pksA</name>
    <name evidence="8" type="ORF">FB564_3939</name>
    <name evidence="7" type="ORF">Sar04_25630</name>
</gene>
<dbReference type="EMBL" id="BOQM01000016">
    <property type="protein sequence ID" value="GIM85827.1"/>
    <property type="molecule type" value="Genomic_DNA"/>
</dbReference>
<evidence type="ECO:0000256" key="3">
    <source>
        <dbReference type="ARBA" id="ARBA00023125"/>
    </source>
</evidence>
<dbReference type="RefSeq" id="WP_018800685.1">
    <property type="nucleotide sequence ID" value="NZ_BOQM01000016.1"/>
</dbReference>
<dbReference type="SUPFAM" id="SSF46689">
    <property type="entry name" value="Homeodomain-like"/>
    <property type="match status" value="1"/>
</dbReference>
<dbReference type="InterPro" id="IPR001647">
    <property type="entry name" value="HTH_TetR"/>
</dbReference>
<feature type="DNA-binding region" description="H-T-H motif" evidence="5">
    <location>
        <begin position="31"/>
        <end position="50"/>
    </location>
</feature>
<evidence type="ECO:0000256" key="5">
    <source>
        <dbReference type="PROSITE-ProRule" id="PRU00335"/>
    </source>
</evidence>
<evidence type="ECO:0000256" key="1">
    <source>
        <dbReference type="ARBA" id="ARBA00022491"/>
    </source>
</evidence>
<accession>A0A542XS94</accession>
<sequence length="204" mass="22222">MPKIVDHDARRAELAEAMWRVVYRDGVAAATVRSIAAEAGWSPSALRHYFATQTDLLIFAMEHATAKITERFAAESWTGPPLETVQRALEQLLPLDQQRRREAEVWLLLASRAQTDPSAQRRAREADDGIRQVVNLAVDALAAAGLLAHGADHGAEKARLHALLDGLTLHALANAELMPPGQVRALLADHLGSLARPRGTDATR</sequence>
<dbReference type="AlphaFoldDB" id="A0A542XS94"/>
<evidence type="ECO:0000313" key="10">
    <source>
        <dbReference type="Proteomes" id="UP000677457"/>
    </source>
</evidence>
<keyword evidence="1" id="KW-0678">Repressor</keyword>
<dbReference type="PANTHER" id="PTHR30055:SF226">
    <property type="entry name" value="HTH-TYPE TRANSCRIPTIONAL REGULATOR PKSA"/>
    <property type="match status" value="1"/>
</dbReference>
<dbReference type="Proteomes" id="UP000315983">
    <property type="component" value="Unassembled WGS sequence"/>
</dbReference>
<evidence type="ECO:0000259" key="6">
    <source>
        <dbReference type="PROSITE" id="PS50977"/>
    </source>
</evidence>
<dbReference type="GO" id="GO:0000976">
    <property type="term" value="F:transcription cis-regulatory region binding"/>
    <property type="evidence" value="ECO:0007669"/>
    <property type="project" value="TreeGrafter"/>
</dbReference>
<dbReference type="InterPro" id="IPR036271">
    <property type="entry name" value="Tet_transcr_reg_TetR-rel_C_sf"/>
</dbReference>
<dbReference type="Pfam" id="PF13977">
    <property type="entry name" value="TetR_C_6"/>
    <property type="match status" value="1"/>
</dbReference>
<keyword evidence="10" id="KW-1185">Reference proteome</keyword>
<name>A0A542XS94_SALAC</name>
<dbReference type="Gene3D" id="1.10.357.10">
    <property type="entry name" value="Tetracycline Repressor, domain 2"/>
    <property type="match status" value="1"/>
</dbReference>
<dbReference type="GeneID" id="93773104"/>
<feature type="domain" description="HTH tetR-type" evidence="6">
    <location>
        <begin position="8"/>
        <end position="68"/>
    </location>
</feature>
<dbReference type="InterPro" id="IPR039538">
    <property type="entry name" value="BetI_C"/>
</dbReference>
<keyword evidence="2" id="KW-0805">Transcription regulation</keyword>
<dbReference type="Proteomes" id="UP000677457">
    <property type="component" value="Unassembled WGS sequence"/>
</dbReference>
<dbReference type="Pfam" id="PF00440">
    <property type="entry name" value="TetR_N"/>
    <property type="match status" value="1"/>
</dbReference>
<evidence type="ECO:0000256" key="2">
    <source>
        <dbReference type="ARBA" id="ARBA00023015"/>
    </source>
</evidence>
<dbReference type="PROSITE" id="PS50977">
    <property type="entry name" value="HTH_TETR_2"/>
    <property type="match status" value="1"/>
</dbReference>
<protein>
    <submittedName>
        <fullName evidence="7">HTH-type transcriptional regulator PksA</fullName>
    </submittedName>
    <submittedName>
        <fullName evidence="8">TetR family transcriptional regulator</fullName>
    </submittedName>
</protein>
<reference evidence="7 10" key="2">
    <citation type="submission" date="2021-03" db="EMBL/GenBank/DDBJ databases">
        <title>Whole genome shotgun sequence of Salinispora arenicola NBRC 105043.</title>
        <authorList>
            <person name="Komaki H."/>
            <person name="Tamura T."/>
        </authorList>
    </citation>
    <scope>NUCLEOTIDE SEQUENCE [LARGE SCALE GENOMIC DNA]</scope>
    <source>
        <strain evidence="7 10">NBRC 105043</strain>
    </source>
</reference>
<dbReference type="SUPFAM" id="SSF48498">
    <property type="entry name" value="Tetracyclin repressor-like, C-terminal domain"/>
    <property type="match status" value="1"/>
</dbReference>
<dbReference type="InterPro" id="IPR050109">
    <property type="entry name" value="HTH-type_TetR-like_transc_reg"/>
</dbReference>
<dbReference type="InterPro" id="IPR009057">
    <property type="entry name" value="Homeodomain-like_sf"/>
</dbReference>
<reference evidence="8 9" key="1">
    <citation type="submission" date="2019-06" db="EMBL/GenBank/DDBJ databases">
        <title>Sequencing the genomes of 1000 actinobacteria strains.</title>
        <authorList>
            <person name="Klenk H.-P."/>
        </authorList>
    </citation>
    <scope>NUCLEOTIDE SEQUENCE [LARGE SCALE GENOMIC DNA]</scope>
    <source>
        <strain evidence="8 9">DSM 44819</strain>
    </source>
</reference>